<feature type="region of interest" description="Disordered" evidence="6">
    <location>
        <begin position="433"/>
        <end position="456"/>
    </location>
</feature>
<dbReference type="InterPro" id="IPR050226">
    <property type="entry name" value="NagZ_Beta-hexosaminidase"/>
</dbReference>
<sequence length="456" mass="50211">MVRSFVAALTGLGFLATLLALPPELADARSYRSHVIAKQKTYWARYKARHRAATRGRRKAHLGVQSQAAVTPGAPLPPKRPLKLLTRAEILASDPARLERLGRRIIVGFERFDEVRPLVEKRAIAGVFITDHNVRGRRADDVAKDIRSLQDIRKAQGLPRLFVAADQEGGYVSRLSPPLKQQPSLGTLVAKLKTDAEREKSVRDYAEVQAHELERLGITMNFGPVVDLRLGSPRRDDGETQLYWRAIDSDPYLVAQVAGWYCDTLTKFNIICTLKHFPGLGRVARDTHVVTGDVSASTAQLELSDWVPFRRLMGKPGIATMVGHVRVTAADKVTPASYSDTVINSFIRARTDGDVLLITDDLGMGAVTRSKDGLGGVAVKAINAGVDLVLLSDAAKYYDTVMSALIEADASNEIDQARQIEARERLSKYVFVDDSEPPYAPPQQAQKEPQHAPPEN</sequence>
<dbReference type="Proteomes" id="UP000005952">
    <property type="component" value="Chromosome"/>
</dbReference>
<dbReference type="OrthoDB" id="9786661at2"/>
<evidence type="ECO:0000256" key="3">
    <source>
        <dbReference type="ARBA" id="ARBA00012663"/>
    </source>
</evidence>
<proteinExistence type="inferred from homology"/>
<keyword evidence="9" id="KW-1185">Reference proteome</keyword>
<comment type="similarity">
    <text evidence="2">Belongs to the glycosyl hydrolase 3 family.</text>
</comment>
<evidence type="ECO:0000256" key="6">
    <source>
        <dbReference type="SAM" id="MobiDB-lite"/>
    </source>
</evidence>
<dbReference type="AlphaFoldDB" id="N0BEM2"/>
<evidence type="ECO:0000313" key="9">
    <source>
        <dbReference type="Proteomes" id="UP000005952"/>
    </source>
</evidence>
<evidence type="ECO:0000313" key="8">
    <source>
        <dbReference type="EMBL" id="AGK58550.1"/>
    </source>
</evidence>
<protein>
    <recommendedName>
        <fullName evidence="3">beta-N-acetylhexosaminidase</fullName>
        <ecNumber evidence="3">3.2.1.52</ecNumber>
    </recommendedName>
</protein>
<dbReference type="GO" id="GO:0004563">
    <property type="term" value="F:beta-N-acetylhexosaminidase activity"/>
    <property type="evidence" value="ECO:0007669"/>
    <property type="project" value="UniProtKB-EC"/>
</dbReference>
<gene>
    <name evidence="8" type="ORF">HYPDE_34393</name>
</gene>
<dbReference type="eggNOG" id="COG1472">
    <property type="taxonomic scope" value="Bacteria"/>
</dbReference>
<dbReference type="SUPFAM" id="SSF51445">
    <property type="entry name" value="(Trans)glycosidases"/>
    <property type="match status" value="1"/>
</dbReference>
<feature type="domain" description="Glycoside hydrolase family 3 N-terminal" evidence="7">
    <location>
        <begin position="107"/>
        <end position="417"/>
    </location>
</feature>
<dbReference type="InterPro" id="IPR017853">
    <property type="entry name" value="GH"/>
</dbReference>
<name>N0BEM2_9HYPH</name>
<dbReference type="InterPro" id="IPR001764">
    <property type="entry name" value="Glyco_hydro_3_N"/>
</dbReference>
<dbReference type="EMBL" id="CP005587">
    <property type="protein sequence ID" value="AGK58550.1"/>
    <property type="molecule type" value="Genomic_DNA"/>
</dbReference>
<dbReference type="STRING" id="670307.HYPDE_34393"/>
<evidence type="ECO:0000256" key="1">
    <source>
        <dbReference type="ARBA" id="ARBA00001231"/>
    </source>
</evidence>
<keyword evidence="4 8" id="KW-0378">Hydrolase</keyword>
<dbReference type="GO" id="GO:0009254">
    <property type="term" value="P:peptidoglycan turnover"/>
    <property type="evidence" value="ECO:0007669"/>
    <property type="project" value="TreeGrafter"/>
</dbReference>
<dbReference type="RefSeq" id="WP_015598573.1">
    <property type="nucleotide sequence ID" value="NC_021172.1"/>
</dbReference>
<dbReference type="InterPro" id="IPR036962">
    <property type="entry name" value="Glyco_hydro_3_N_sf"/>
</dbReference>
<dbReference type="KEGG" id="hdt:HYPDE_34393"/>
<evidence type="ECO:0000256" key="2">
    <source>
        <dbReference type="ARBA" id="ARBA00005336"/>
    </source>
</evidence>
<accession>N0BEM2</accession>
<dbReference type="Pfam" id="PF00933">
    <property type="entry name" value="Glyco_hydro_3"/>
    <property type="match status" value="1"/>
</dbReference>
<dbReference type="GO" id="GO:0005975">
    <property type="term" value="P:carbohydrate metabolic process"/>
    <property type="evidence" value="ECO:0007669"/>
    <property type="project" value="InterPro"/>
</dbReference>
<dbReference type="PANTHER" id="PTHR30480">
    <property type="entry name" value="BETA-HEXOSAMINIDASE-RELATED"/>
    <property type="match status" value="1"/>
</dbReference>
<dbReference type="PANTHER" id="PTHR30480:SF13">
    <property type="entry name" value="BETA-HEXOSAMINIDASE"/>
    <property type="match status" value="1"/>
</dbReference>
<evidence type="ECO:0000259" key="7">
    <source>
        <dbReference type="Pfam" id="PF00933"/>
    </source>
</evidence>
<keyword evidence="5" id="KW-0326">Glycosidase</keyword>
<evidence type="ECO:0000256" key="5">
    <source>
        <dbReference type="ARBA" id="ARBA00023295"/>
    </source>
</evidence>
<comment type="catalytic activity">
    <reaction evidence="1">
        <text>Hydrolysis of terminal non-reducing N-acetyl-D-hexosamine residues in N-acetyl-beta-D-hexosaminides.</text>
        <dbReference type="EC" id="3.2.1.52"/>
    </reaction>
</comment>
<dbReference type="HOGENOM" id="CLU_008392_1_0_5"/>
<evidence type="ECO:0000256" key="4">
    <source>
        <dbReference type="ARBA" id="ARBA00022801"/>
    </source>
</evidence>
<reference evidence="8 9" key="1">
    <citation type="journal article" date="2013" name="Genome Announc.">
        <title>Genome sequences for three denitrifying bacterial strains isolated from a uranium- and nitrate-contaminated subsurface environment.</title>
        <authorList>
            <person name="Venkatramanan R."/>
            <person name="Prakash O."/>
            <person name="Woyke T."/>
            <person name="Chain P."/>
            <person name="Goodwin L.A."/>
            <person name="Watson D."/>
            <person name="Brooks S."/>
            <person name="Kostka J.E."/>
            <person name="Green S.J."/>
        </authorList>
    </citation>
    <scope>NUCLEOTIDE SEQUENCE [LARGE SCALE GENOMIC DNA]</scope>
    <source>
        <strain evidence="8 9">1NES1</strain>
    </source>
</reference>
<dbReference type="Gene3D" id="3.20.20.300">
    <property type="entry name" value="Glycoside hydrolase, family 3, N-terminal domain"/>
    <property type="match status" value="1"/>
</dbReference>
<dbReference type="EC" id="3.2.1.52" evidence="3"/>
<organism evidence="8 9">
    <name type="scientific">Hyphomicrobium denitrificans 1NES1</name>
    <dbReference type="NCBI Taxonomy" id="670307"/>
    <lineage>
        <taxon>Bacteria</taxon>
        <taxon>Pseudomonadati</taxon>
        <taxon>Pseudomonadota</taxon>
        <taxon>Alphaproteobacteria</taxon>
        <taxon>Hyphomicrobiales</taxon>
        <taxon>Hyphomicrobiaceae</taxon>
        <taxon>Hyphomicrobium</taxon>
    </lineage>
</organism>